<dbReference type="InterPro" id="IPR032698">
    <property type="entry name" value="SirB1_N"/>
</dbReference>
<dbReference type="PROSITE" id="PS50005">
    <property type="entry name" value="TPR"/>
    <property type="match status" value="1"/>
</dbReference>
<evidence type="ECO:0000313" key="4">
    <source>
        <dbReference type="EMBL" id="GCE95565.1"/>
    </source>
</evidence>
<comment type="caution">
    <text evidence="4">The sequence shown here is derived from an EMBL/GenBank/DDBJ whole genome shotgun (WGS) entry which is preliminary data.</text>
</comment>
<evidence type="ECO:0000313" key="5">
    <source>
        <dbReference type="Proteomes" id="UP000326169"/>
    </source>
</evidence>
<dbReference type="InterPro" id="IPR019734">
    <property type="entry name" value="TPR_rpt"/>
</dbReference>
<dbReference type="Pfam" id="PF13369">
    <property type="entry name" value="Transglut_core2"/>
    <property type="match status" value="1"/>
</dbReference>
<dbReference type="InterPro" id="IPR011990">
    <property type="entry name" value="TPR-like_helical_dom_sf"/>
</dbReference>
<dbReference type="EMBL" id="BIMW01000142">
    <property type="protein sequence ID" value="GCE95565.1"/>
    <property type="molecule type" value="Genomic_DNA"/>
</dbReference>
<dbReference type="PANTHER" id="PTHR31350:SF21">
    <property type="entry name" value="F-BOX ONLY PROTEIN 21"/>
    <property type="match status" value="1"/>
</dbReference>
<evidence type="ECO:0000256" key="2">
    <source>
        <dbReference type="PROSITE-ProRule" id="PRU00339"/>
    </source>
</evidence>
<sequence>MNFAEPRQQFYEEVSQAENQIDLAKAALYIAREHQPYFNPLEYLQQLDRMAADVLGKLEKPAYPMRIIKAINHYLYDELGFRGNRTEYYDPKNSFLNQVIDRRTGIPITMSLVYLEIAKRIEFPMVGIGMPGHFLIKPEFEDAGIYVDAFGWGEVLFPQDCELRLSEIYGQPVTLRPEFLNAIAPRQFLRRMLQNLKAIYMNVGEFEEALKVVERIVILSPDDIKERRDRGLVYYQLYRWSEARCDLEDYLNHLPTAQDAGIIQQLLDRMDLDT</sequence>
<reference evidence="4 5" key="1">
    <citation type="journal article" date="2019" name="J Genomics">
        <title>The Draft Genome of a Hydrogen-producing Cyanobacterium, Arthrospira platensis NIES-46.</title>
        <authorList>
            <person name="Suzuki S."/>
            <person name="Yamaguchi H."/>
            <person name="Kawachi M."/>
        </authorList>
    </citation>
    <scope>NUCLEOTIDE SEQUENCE [LARGE SCALE GENOMIC DNA]</scope>
    <source>
        <strain evidence="4 5">NIES-46</strain>
    </source>
</reference>
<dbReference type="PANTHER" id="PTHR31350">
    <property type="entry name" value="SI:DKEY-261L7.2"/>
    <property type="match status" value="1"/>
</dbReference>
<keyword evidence="2" id="KW-0802">TPR repeat</keyword>
<dbReference type="Pfam" id="PF13371">
    <property type="entry name" value="TPR_9"/>
    <property type="match status" value="1"/>
</dbReference>
<dbReference type="GeneID" id="301684411"/>
<organism evidence="4 5">
    <name type="scientific">Limnospira platensis NIES-46</name>
    <dbReference type="NCBI Taxonomy" id="1236695"/>
    <lineage>
        <taxon>Bacteria</taxon>
        <taxon>Bacillati</taxon>
        <taxon>Cyanobacteriota</taxon>
        <taxon>Cyanophyceae</taxon>
        <taxon>Oscillatoriophycideae</taxon>
        <taxon>Oscillatoriales</taxon>
        <taxon>Sirenicapillariaceae</taxon>
        <taxon>Limnospira</taxon>
    </lineage>
</organism>
<feature type="domain" description="Protein SirB1 N-terminal" evidence="3">
    <location>
        <begin position="42"/>
        <end position="194"/>
    </location>
</feature>
<protein>
    <submittedName>
        <fullName evidence="4">TPR domain protein</fullName>
    </submittedName>
</protein>
<dbReference type="RefSeq" id="WP_006616175.1">
    <property type="nucleotide sequence ID" value="NZ_BIMW01000142.1"/>
</dbReference>
<evidence type="ECO:0000256" key="1">
    <source>
        <dbReference type="ARBA" id="ARBA00007100"/>
    </source>
</evidence>
<dbReference type="Gene3D" id="1.25.40.10">
    <property type="entry name" value="Tetratricopeptide repeat domain"/>
    <property type="match status" value="1"/>
</dbReference>
<name>A0A5M3TAZ8_LIMPL</name>
<evidence type="ECO:0000259" key="3">
    <source>
        <dbReference type="Pfam" id="PF13369"/>
    </source>
</evidence>
<dbReference type="Proteomes" id="UP000326169">
    <property type="component" value="Unassembled WGS sequence"/>
</dbReference>
<accession>A0A5M3TAZ8</accession>
<dbReference type="SUPFAM" id="SSF48452">
    <property type="entry name" value="TPR-like"/>
    <property type="match status" value="1"/>
</dbReference>
<comment type="similarity">
    <text evidence="1">Belongs to the UPF0162 family.</text>
</comment>
<feature type="repeat" description="TPR" evidence="2">
    <location>
        <begin position="190"/>
        <end position="223"/>
    </location>
</feature>
<gene>
    <name evidence="4" type="ORF">NIES46_36310</name>
</gene>
<keyword evidence="5" id="KW-1185">Reference proteome</keyword>
<proteinExistence type="inferred from homology"/>